<proteinExistence type="predicted"/>
<gene>
    <name evidence="1" type="ORF">HMPREF0493_1040</name>
</gene>
<comment type="caution">
    <text evidence="1">The sequence shown here is derived from an EMBL/GenBank/DDBJ whole genome shotgun (WGS) entry which is preliminary data.</text>
</comment>
<name>D4YU29_9LACO</name>
<evidence type="ECO:0000313" key="1">
    <source>
        <dbReference type="EMBL" id="EFG55349.1"/>
    </source>
</evidence>
<dbReference type="Proteomes" id="UP000004069">
    <property type="component" value="Unassembled WGS sequence"/>
</dbReference>
<organism evidence="1 2">
    <name type="scientific">Lactobacillus amylolyticus DSM 11664</name>
    <dbReference type="NCBI Taxonomy" id="585524"/>
    <lineage>
        <taxon>Bacteria</taxon>
        <taxon>Bacillati</taxon>
        <taxon>Bacillota</taxon>
        <taxon>Bacilli</taxon>
        <taxon>Lactobacillales</taxon>
        <taxon>Lactobacillaceae</taxon>
        <taxon>Lactobacillus</taxon>
    </lineage>
</organism>
<protein>
    <submittedName>
        <fullName evidence="1">Uncharacterized protein</fullName>
    </submittedName>
</protein>
<dbReference type="RefSeq" id="WP_006352191.1">
    <property type="nucleotide sequence ID" value="NZ_ADNY01000038.1"/>
</dbReference>
<reference evidence="1 2" key="1">
    <citation type="submission" date="2010-04" db="EMBL/GenBank/DDBJ databases">
        <authorList>
            <person name="Muzny D."/>
            <person name="Qin X."/>
            <person name="Deng J."/>
            <person name="Jiang H."/>
            <person name="Liu Y."/>
            <person name="Qu J."/>
            <person name="Song X.-Z."/>
            <person name="Zhang L."/>
            <person name="Thornton R."/>
            <person name="Coyle M."/>
            <person name="Francisco L."/>
            <person name="Jackson L."/>
            <person name="Javaid M."/>
            <person name="Korchina V."/>
            <person name="Kovar C."/>
            <person name="Mata R."/>
            <person name="Mathew T."/>
            <person name="Ngo R."/>
            <person name="Nguyen L."/>
            <person name="Nguyen N."/>
            <person name="Okwuonu G."/>
            <person name="Ongeri F."/>
            <person name="Pham C."/>
            <person name="Simmons D."/>
            <person name="Wilczek-Boney K."/>
            <person name="Hale W."/>
            <person name="Jakkamsetti A."/>
            <person name="Pham P."/>
            <person name="Ruth R."/>
            <person name="San Lucas F."/>
            <person name="Warren J."/>
            <person name="Zhang J."/>
            <person name="Zhao Z."/>
            <person name="Zhou C."/>
            <person name="Zhu D."/>
            <person name="Lee S."/>
            <person name="Bess C."/>
            <person name="Blankenburg K."/>
            <person name="Forbes L."/>
            <person name="Fu Q."/>
            <person name="Gubbala S."/>
            <person name="Hirani K."/>
            <person name="Jayaseelan J.C."/>
            <person name="Lara F."/>
            <person name="Munidasa M."/>
            <person name="Palculict T."/>
            <person name="Patil S."/>
            <person name="Pu L.-L."/>
            <person name="Saada N."/>
            <person name="Tang L."/>
            <person name="Weissenberger G."/>
            <person name="Zhu Y."/>
            <person name="Hemphill L."/>
            <person name="Shang Y."/>
            <person name="Youmans B."/>
            <person name="Ayvaz T."/>
            <person name="Ross M."/>
            <person name="Santibanez J."/>
            <person name="Aqrawi P."/>
            <person name="Gross S."/>
            <person name="Joshi V."/>
            <person name="Fowler G."/>
            <person name="Nazareth L."/>
            <person name="Reid J."/>
            <person name="Worley K."/>
            <person name="Petrosino J."/>
            <person name="Highlander S."/>
            <person name="Gibbs R."/>
        </authorList>
    </citation>
    <scope>NUCLEOTIDE SEQUENCE [LARGE SCALE GENOMIC DNA]</scope>
    <source>
        <strain evidence="1 2">DSM 11664</strain>
    </source>
</reference>
<accession>D4YU29</accession>
<keyword evidence="2" id="KW-1185">Reference proteome</keyword>
<sequence length="55" mass="6554">MSKRIQLNQFLNRTWPFLIIILATLLLAEIQLSNGQLVIDIDTIFHYNRFYDAEE</sequence>
<dbReference type="AlphaFoldDB" id="D4YU29"/>
<evidence type="ECO:0000313" key="2">
    <source>
        <dbReference type="Proteomes" id="UP000004069"/>
    </source>
</evidence>
<dbReference type="EMBL" id="ADNY01000038">
    <property type="protein sequence ID" value="EFG55349.1"/>
    <property type="molecule type" value="Genomic_DNA"/>
</dbReference>
<dbReference type="PATRIC" id="fig|585524.9.peg.514"/>